<dbReference type="STRING" id="1801766.A2997_00875"/>
<evidence type="ECO:0000313" key="2">
    <source>
        <dbReference type="Proteomes" id="UP000179448"/>
    </source>
</evidence>
<name>A0A1F6WQ54_9BACT</name>
<dbReference type="EMBL" id="MFUQ01000005">
    <property type="protein sequence ID" value="OGI83986.1"/>
    <property type="molecule type" value="Genomic_DNA"/>
</dbReference>
<dbReference type="AlphaFoldDB" id="A0A1F6WQ54"/>
<accession>A0A1F6WQ54</accession>
<organism evidence="1 2">
    <name type="scientific">Candidatus Nomurabacteria bacterium RIFCSPLOWO2_01_FULL_36_10b</name>
    <dbReference type="NCBI Taxonomy" id="1801766"/>
    <lineage>
        <taxon>Bacteria</taxon>
        <taxon>Candidatus Nomuraibacteriota</taxon>
    </lineage>
</organism>
<sequence length="306" mass="36147">MSYKKKREKKNIISQLKRQIGLIKIVLFKKTNYFTKKEVNMQQRQTRTIMQWLRERSKIIRQNNLKINEWVEKYIDDCILNGKSIEILTQYCLSKDLEKRYKIQGNKFIPLQAENKMFCKDIPLILDEFKNNGISVNWFITFNNSFMEQGMVDKKIANDYIAMINGLVQNDEVLLLHWENDVLKERPAPNQDVLDNFYAFISEEAYGVAMDDLTKRTVGTPNFNEIKKGFDGGLKFKISCEVEEGRMLINDEIPLFEEKGKFILVPLELPERFVFFETLAPGFQKRIVPILKPYPWRIDGSKIEYD</sequence>
<protein>
    <submittedName>
        <fullName evidence="1">Uncharacterized protein</fullName>
    </submittedName>
</protein>
<evidence type="ECO:0000313" key="1">
    <source>
        <dbReference type="EMBL" id="OGI83986.1"/>
    </source>
</evidence>
<gene>
    <name evidence="1" type="ORF">A2997_00875</name>
</gene>
<proteinExistence type="predicted"/>
<dbReference type="Proteomes" id="UP000179448">
    <property type="component" value="Unassembled WGS sequence"/>
</dbReference>
<comment type="caution">
    <text evidence="1">The sequence shown here is derived from an EMBL/GenBank/DDBJ whole genome shotgun (WGS) entry which is preliminary data.</text>
</comment>
<reference evidence="1 2" key="1">
    <citation type="journal article" date="2016" name="Nat. Commun.">
        <title>Thousands of microbial genomes shed light on interconnected biogeochemical processes in an aquifer system.</title>
        <authorList>
            <person name="Anantharaman K."/>
            <person name="Brown C.T."/>
            <person name="Hug L.A."/>
            <person name="Sharon I."/>
            <person name="Castelle C.J."/>
            <person name="Probst A.J."/>
            <person name="Thomas B.C."/>
            <person name="Singh A."/>
            <person name="Wilkins M.J."/>
            <person name="Karaoz U."/>
            <person name="Brodie E.L."/>
            <person name="Williams K.H."/>
            <person name="Hubbard S.S."/>
            <person name="Banfield J.F."/>
        </authorList>
    </citation>
    <scope>NUCLEOTIDE SEQUENCE [LARGE SCALE GENOMIC DNA]</scope>
</reference>